<evidence type="ECO:0000313" key="4">
    <source>
        <dbReference type="Proteomes" id="UP001187682"/>
    </source>
</evidence>
<dbReference type="CDD" id="cd22851">
    <property type="entry name" value="SMN_N"/>
    <property type="match status" value="1"/>
</dbReference>
<dbReference type="EMBL" id="ONZQ02000008">
    <property type="protein sequence ID" value="SPO03486.1"/>
    <property type="molecule type" value="Genomic_DNA"/>
</dbReference>
<dbReference type="Proteomes" id="UP001187682">
    <property type="component" value="Unassembled WGS sequence"/>
</dbReference>
<protein>
    <recommendedName>
        <fullName evidence="2">Survival Motor Neuron Gemin2-binding domain-containing protein</fullName>
    </recommendedName>
</protein>
<feature type="compositionally biased region" description="Basic and acidic residues" evidence="1">
    <location>
        <begin position="71"/>
        <end position="85"/>
    </location>
</feature>
<sequence>MSNENEQLSHNDMWDDSVLVDSWNQALEEYKKYHSIHAKGASLEEAEVEVTTEVIYAGPTRKQSLQLRPNKVPESHPGPDEKRDPQMFPQL</sequence>
<reference evidence="3" key="1">
    <citation type="submission" date="2018-03" db="EMBL/GenBank/DDBJ databases">
        <authorList>
            <person name="Guldener U."/>
        </authorList>
    </citation>
    <scope>NUCLEOTIDE SEQUENCE</scope>
</reference>
<evidence type="ECO:0000313" key="3">
    <source>
        <dbReference type="EMBL" id="SPO03486.1"/>
    </source>
</evidence>
<feature type="region of interest" description="Disordered" evidence="1">
    <location>
        <begin position="58"/>
        <end position="91"/>
    </location>
</feature>
<dbReference type="Pfam" id="PF20636">
    <property type="entry name" value="SMN_G2-BD"/>
    <property type="match status" value="1"/>
</dbReference>
<evidence type="ECO:0000259" key="2">
    <source>
        <dbReference type="Pfam" id="PF20636"/>
    </source>
</evidence>
<comment type="caution">
    <text evidence="3">The sequence shown here is derived from an EMBL/GenBank/DDBJ whole genome shotgun (WGS) entry which is preliminary data.</text>
</comment>
<keyword evidence="4" id="KW-1185">Reference proteome</keyword>
<dbReference type="InterPro" id="IPR049481">
    <property type="entry name" value="SMN_G2-BD"/>
</dbReference>
<dbReference type="AlphaFoldDB" id="A0AAE8MZ58"/>
<organism evidence="3 4">
    <name type="scientific">Cephalotrichum gorgonifer</name>
    <dbReference type="NCBI Taxonomy" id="2041049"/>
    <lineage>
        <taxon>Eukaryota</taxon>
        <taxon>Fungi</taxon>
        <taxon>Dikarya</taxon>
        <taxon>Ascomycota</taxon>
        <taxon>Pezizomycotina</taxon>
        <taxon>Sordariomycetes</taxon>
        <taxon>Hypocreomycetidae</taxon>
        <taxon>Microascales</taxon>
        <taxon>Microascaceae</taxon>
        <taxon>Cephalotrichum</taxon>
    </lineage>
</organism>
<name>A0AAE8MZ58_9PEZI</name>
<proteinExistence type="predicted"/>
<feature type="domain" description="Survival Motor Neuron Gemin2-binding" evidence="2">
    <location>
        <begin position="11"/>
        <end position="34"/>
    </location>
</feature>
<evidence type="ECO:0000256" key="1">
    <source>
        <dbReference type="SAM" id="MobiDB-lite"/>
    </source>
</evidence>
<gene>
    <name evidence="3" type="ORF">DNG_06169</name>
</gene>
<accession>A0AAE8MZ58</accession>